<dbReference type="RefSeq" id="WP_133395616.1">
    <property type="nucleotide sequence ID" value="NZ_SNAA01000002.1"/>
</dbReference>
<feature type="region of interest" description="Disordered" evidence="1">
    <location>
        <begin position="82"/>
        <end position="108"/>
    </location>
</feature>
<proteinExistence type="predicted"/>
<organism evidence="3 4">
    <name type="scientific">Palleronia sediminis</name>
    <dbReference type="NCBI Taxonomy" id="2547833"/>
    <lineage>
        <taxon>Bacteria</taxon>
        <taxon>Pseudomonadati</taxon>
        <taxon>Pseudomonadota</taxon>
        <taxon>Alphaproteobacteria</taxon>
        <taxon>Rhodobacterales</taxon>
        <taxon>Roseobacteraceae</taxon>
        <taxon>Palleronia</taxon>
    </lineage>
</organism>
<feature type="compositionally biased region" description="Pro residues" evidence="1">
    <location>
        <begin position="140"/>
        <end position="151"/>
    </location>
</feature>
<accession>A0A4R6APS5</accession>
<feature type="chain" id="PRO_5020668290" evidence="2">
    <location>
        <begin position="20"/>
        <end position="295"/>
    </location>
</feature>
<keyword evidence="4" id="KW-1185">Reference proteome</keyword>
<comment type="caution">
    <text evidence="3">The sequence shown here is derived from an EMBL/GenBank/DDBJ whole genome shotgun (WGS) entry which is preliminary data.</text>
</comment>
<feature type="compositionally biased region" description="Pro residues" evidence="1">
    <location>
        <begin position="94"/>
        <end position="108"/>
    </location>
</feature>
<dbReference type="AlphaFoldDB" id="A0A4R6APS5"/>
<protein>
    <submittedName>
        <fullName evidence="3">Uncharacterized protein</fullName>
    </submittedName>
</protein>
<name>A0A4R6APS5_9RHOB</name>
<evidence type="ECO:0000313" key="4">
    <source>
        <dbReference type="Proteomes" id="UP000295701"/>
    </source>
</evidence>
<dbReference type="Proteomes" id="UP000295701">
    <property type="component" value="Unassembled WGS sequence"/>
</dbReference>
<evidence type="ECO:0000256" key="1">
    <source>
        <dbReference type="SAM" id="MobiDB-lite"/>
    </source>
</evidence>
<sequence length="295" mass="30810">MRPILAAAICLGLPASAGAQGFLERAQCSLTCAAETESREGPDFDACMARVCGAEGAGVAATPSEPARPVQAEETVVAPAEPAPRPAPVEMAPQPAPPVQQSPQPAPVAEPAIDPAEIEALRAEIEALRGQVEASEAEAPAPPVQKTPPPAQATKPDVKPRATPDHPAPGRASAKRWVNARAPTGERVAGIDETGRVGEAGLWFACVPGGRSVLMLVGEPKGGRYRIRIGSYEKDRRFPIGPSGWPEFNIRDGGAVMKRLIAGDRVQILRGNGRELFDLPLDGSARALSRARSGC</sequence>
<evidence type="ECO:0000256" key="2">
    <source>
        <dbReference type="SAM" id="SignalP"/>
    </source>
</evidence>
<dbReference type="OrthoDB" id="7837118at2"/>
<feature type="region of interest" description="Disordered" evidence="1">
    <location>
        <begin position="131"/>
        <end position="174"/>
    </location>
</feature>
<gene>
    <name evidence="3" type="ORF">E2L08_03195</name>
</gene>
<feature type="signal peptide" evidence="2">
    <location>
        <begin position="1"/>
        <end position="19"/>
    </location>
</feature>
<keyword evidence="2" id="KW-0732">Signal</keyword>
<evidence type="ECO:0000313" key="3">
    <source>
        <dbReference type="EMBL" id="TDL83663.1"/>
    </source>
</evidence>
<reference evidence="3 4" key="1">
    <citation type="submission" date="2019-03" db="EMBL/GenBank/DDBJ databases">
        <title>Primorskyibacter sp. SS33 isolated from sediments.</title>
        <authorList>
            <person name="Xunke S."/>
        </authorList>
    </citation>
    <scope>NUCLEOTIDE SEQUENCE [LARGE SCALE GENOMIC DNA]</scope>
    <source>
        <strain evidence="3 4">SS33</strain>
    </source>
</reference>
<dbReference type="EMBL" id="SNAA01000002">
    <property type="protein sequence ID" value="TDL83663.1"/>
    <property type="molecule type" value="Genomic_DNA"/>
</dbReference>